<dbReference type="InterPro" id="IPR007138">
    <property type="entry name" value="ABM_dom"/>
</dbReference>
<keyword evidence="2" id="KW-0503">Monooxygenase</keyword>
<dbReference type="Gene3D" id="3.30.70.100">
    <property type="match status" value="1"/>
</dbReference>
<accession>A0A839S6X6</accession>
<dbReference type="InterPro" id="IPR011008">
    <property type="entry name" value="Dimeric_a/b-barrel"/>
</dbReference>
<organism evidence="2 3">
    <name type="scientific">Prauserella isguenensis</name>
    <dbReference type="NCBI Taxonomy" id="1470180"/>
    <lineage>
        <taxon>Bacteria</taxon>
        <taxon>Bacillati</taxon>
        <taxon>Actinomycetota</taxon>
        <taxon>Actinomycetes</taxon>
        <taxon>Pseudonocardiales</taxon>
        <taxon>Pseudonocardiaceae</taxon>
        <taxon>Prauserella</taxon>
    </lineage>
</organism>
<dbReference type="PROSITE" id="PS51725">
    <property type="entry name" value="ABM"/>
    <property type="match status" value="1"/>
</dbReference>
<dbReference type="Proteomes" id="UP000550714">
    <property type="component" value="Unassembled WGS sequence"/>
</dbReference>
<sequence length="125" mass="14048">MSTAECEPETTGRVKVLLWCRYPENGEPREIEQLFDRIGDLLRGTPGLLGSELLVSLSMPGCFAVLSEWASRAEFEVWEQGSEHRSLTAGMRPFQDPLRMPKFDVLLVSRESDGAWPDGREVVPP</sequence>
<evidence type="ECO:0000259" key="1">
    <source>
        <dbReference type="PROSITE" id="PS51725"/>
    </source>
</evidence>
<keyword evidence="2" id="KW-0560">Oxidoreductase</keyword>
<dbReference type="GO" id="GO:0004497">
    <property type="term" value="F:monooxygenase activity"/>
    <property type="evidence" value="ECO:0007669"/>
    <property type="project" value="UniProtKB-KW"/>
</dbReference>
<evidence type="ECO:0000313" key="3">
    <source>
        <dbReference type="Proteomes" id="UP000550714"/>
    </source>
</evidence>
<reference evidence="2 3" key="1">
    <citation type="submission" date="2020-08" db="EMBL/GenBank/DDBJ databases">
        <title>Genomic Encyclopedia of Type Strains, Phase III (KMG-III): the genomes of soil and plant-associated and newly described type strains.</title>
        <authorList>
            <person name="Whitman W."/>
        </authorList>
    </citation>
    <scope>NUCLEOTIDE SEQUENCE [LARGE SCALE GENOMIC DNA]</scope>
    <source>
        <strain evidence="2 3">CECT 8577</strain>
    </source>
</reference>
<dbReference type="RefSeq" id="WP_183658617.1">
    <property type="nucleotide sequence ID" value="NZ_JACHWU010000007.1"/>
</dbReference>
<feature type="domain" description="ABM" evidence="1">
    <location>
        <begin position="15"/>
        <end position="103"/>
    </location>
</feature>
<protein>
    <submittedName>
        <fullName evidence="2">Heme-degrading monooxygenase HmoA</fullName>
    </submittedName>
</protein>
<name>A0A839S6X6_9PSEU</name>
<keyword evidence="3" id="KW-1185">Reference proteome</keyword>
<evidence type="ECO:0000313" key="2">
    <source>
        <dbReference type="EMBL" id="MBB3053114.1"/>
    </source>
</evidence>
<comment type="caution">
    <text evidence="2">The sequence shown here is derived from an EMBL/GenBank/DDBJ whole genome shotgun (WGS) entry which is preliminary data.</text>
</comment>
<gene>
    <name evidence="2" type="ORF">FHS23_004157</name>
</gene>
<dbReference type="EMBL" id="JACHWU010000007">
    <property type="protein sequence ID" value="MBB3053114.1"/>
    <property type="molecule type" value="Genomic_DNA"/>
</dbReference>
<dbReference type="Pfam" id="PF03992">
    <property type="entry name" value="ABM"/>
    <property type="match status" value="1"/>
</dbReference>
<dbReference type="AlphaFoldDB" id="A0A839S6X6"/>
<proteinExistence type="predicted"/>
<dbReference type="SUPFAM" id="SSF54909">
    <property type="entry name" value="Dimeric alpha+beta barrel"/>
    <property type="match status" value="1"/>
</dbReference>